<comment type="caution">
    <text evidence="3">The sequence shown here is derived from an EMBL/GenBank/DDBJ whole genome shotgun (WGS) entry which is preliminary data.</text>
</comment>
<accession>F9DUT7</accession>
<dbReference type="AlphaFoldDB" id="F9DUT7"/>
<feature type="binding site" evidence="1">
    <location>
        <position position="363"/>
    </location>
    <ligand>
        <name>Mn(2+)</name>
        <dbReference type="ChEBI" id="CHEBI:29035"/>
        <label>2</label>
    </ligand>
</feature>
<sequence length="397" mass="43551">MLNNNYFQNRMEDNSMNNPIQFISDHKEQLLQTYQELHALAEPSWEEKKTSRYLQDKLSAAGLQIKTYPDHYGFIAEIPGEKESVIALRADMDALVQEVDGVVKANHSCGHDGHSTMALYAALALQNSKATLQHTIRFIFQPAEEKAEGALQMMKEGVLENVLFLGGVHVRPHTEVPYGKSAPVILHGSSATLTGVITGTPAHAARPEEGNNPIEAASLLIQALKQIRLQGNKKYSIKMTELHGGETSNSIPESARFTLDVRAEANETMVALLAKAQYIIESTAKLTETNIACEQIGYSPAATENSVAVRMAQHAIGSVLGRENVAGPCISQGAEDFHFYTWKTPHIPATMIGLGCDLKPGLHHPQMTFNTDALVYGTKILIELVMKADQELEENIL</sequence>
<evidence type="ECO:0000256" key="1">
    <source>
        <dbReference type="PIRSR" id="PIRSR005962-1"/>
    </source>
</evidence>
<dbReference type="eggNOG" id="COG1473">
    <property type="taxonomic scope" value="Bacteria"/>
</dbReference>
<feature type="binding site" evidence="1">
    <location>
        <position position="145"/>
    </location>
    <ligand>
        <name>Mn(2+)</name>
        <dbReference type="ChEBI" id="CHEBI:29035"/>
        <label>2</label>
    </ligand>
</feature>
<dbReference type="Gene3D" id="3.30.70.360">
    <property type="match status" value="1"/>
</dbReference>
<dbReference type="STRING" id="759851.SAMN04244570_0177"/>
<dbReference type="GO" id="GO:0016787">
    <property type="term" value="F:hydrolase activity"/>
    <property type="evidence" value="ECO:0007669"/>
    <property type="project" value="UniProtKB-KW"/>
</dbReference>
<feature type="domain" description="Peptidase M20 dimerisation" evidence="2">
    <location>
        <begin position="192"/>
        <end position="285"/>
    </location>
</feature>
<evidence type="ECO:0000313" key="4">
    <source>
        <dbReference type="Proteomes" id="UP000005316"/>
    </source>
</evidence>
<dbReference type="InterPro" id="IPR002933">
    <property type="entry name" value="Peptidase_M20"/>
</dbReference>
<comment type="cofactor">
    <cofactor evidence="1">
        <name>Mn(2+)</name>
        <dbReference type="ChEBI" id="CHEBI:29035"/>
    </cofactor>
    <text evidence="1">The Mn(2+) ion enhances activity.</text>
</comment>
<dbReference type="EMBL" id="AFPZ01000076">
    <property type="protein sequence ID" value="EGQ24125.1"/>
    <property type="molecule type" value="Genomic_DNA"/>
</dbReference>
<organism evidence="3 4">
    <name type="scientific">Sporosarcina newyorkensis 2681</name>
    <dbReference type="NCBI Taxonomy" id="1027292"/>
    <lineage>
        <taxon>Bacteria</taxon>
        <taxon>Bacillati</taxon>
        <taxon>Bacillota</taxon>
        <taxon>Bacilli</taxon>
        <taxon>Bacillales</taxon>
        <taxon>Caryophanaceae</taxon>
        <taxon>Sporosarcina</taxon>
    </lineage>
</organism>
<keyword evidence="3" id="KW-0378">Hydrolase</keyword>
<dbReference type="SUPFAM" id="SSF53187">
    <property type="entry name" value="Zn-dependent exopeptidases"/>
    <property type="match status" value="1"/>
</dbReference>
<dbReference type="EC" id="3.5.1.-" evidence="3"/>
<feature type="binding site" evidence="1">
    <location>
        <position position="109"/>
    </location>
    <ligand>
        <name>Mn(2+)</name>
        <dbReference type="ChEBI" id="CHEBI:29035"/>
        <label>2</label>
    </ligand>
</feature>
<evidence type="ECO:0000259" key="2">
    <source>
        <dbReference type="Pfam" id="PF07687"/>
    </source>
</evidence>
<gene>
    <name evidence="3" type="ORF">HMPREF9372_2568</name>
</gene>
<feature type="binding site" evidence="1">
    <location>
        <position position="111"/>
    </location>
    <ligand>
        <name>Mn(2+)</name>
        <dbReference type="ChEBI" id="CHEBI:29035"/>
        <label>2</label>
    </ligand>
</feature>
<dbReference type="InterPro" id="IPR011650">
    <property type="entry name" value="Peptidase_M20_dimer"/>
</dbReference>
<dbReference type="Pfam" id="PF01546">
    <property type="entry name" value="Peptidase_M20"/>
    <property type="match status" value="1"/>
</dbReference>
<proteinExistence type="predicted"/>
<dbReference type="NCBIfam" id="TIGR01891">
    <property type="entry name" value="amidohydrolases"/>
    <property type="match status" value="1"/>
</dbReference>
<keyword evidence="1" id="KW-0479">Metal-binding</keyword>
<protein>
    <submittedName>
        <fullName evidence="3">Amidohydrolase AmhX</fullName>
        <ecNumber evidence="3">3.5.1.-</ecNumber>
    </submittedName>
</protein>
<keyword evidence="1" id="KW-0464">Manganese</keyword>
<dbReference type="PANTHER" id="PTHR11014:SF122">
    <property type="entry name" value="AMIDOHYDROLASE AMHX"/>
    <property type="match status" value="1"/>
</dbReference>
<dbReference type="InterPro" id="IPR017439">
    <property type="entry name" value="Amidohydrolase"/>
</dbReference>
<dbReference type="HOGENOM" id="CLU_023257_0_1_9"/>
<reference evidence="3 4" key="1">
    <citation type="submission" date="2011-04" db="EMBL/GenBank/DDBJ databases">
        <authorList>
            <person name="Muzny D."/>
            <person name="Qin X."/>
            <person name="Deng J."/>
            <person name="Jiang H."/>
            <person name="Liu Y."/>
            <person name="Qu J."/>
            <person name="Song X.-Z."/>
            <person name="Zhang L."/>
            <person name="Thornton R."/>
            <person name="Coyle M."/>
            <person name="Francisco L."/>
            <person name="Jackson L."/>
            <person name="Javaid M."/>
            <person name="Korchina V."/>
            <person name="Kovar C."/>
            <person name="Mata R."/>
            <person name="Mathew T."/>
            <person name="Ngo R."/>
            <person name="Nguyen L."/>
            <person name="Nguyen N."/>
            <person name="Okwuonu G."/>
            <person name="Ongeri F."/>
            <person name="Pham C."/>
            <person name="Simmons D."/>
            <person name="Wilczek-Boney K."/>
            <person name="Hale W."/>
            <person name="Jakkamsetti A."/>
            <person name="Pham P."/>
            <person name="Ruth R."/>
            <person name="San Lucas F."/>
            <person name="Warren J."/>
            <person name="Zhang J."/>
            <person name="Zhao Z."/>
            <person name="Zhou C."/>
            <person name="Zhu D."/>
            <person name="Lee S."/>
            <person name="Bess C."/>
            <person name="Blankenburg K."/>
            <person name="Forbes L."/>
            <person name="Fu Q."/>
            <person name="Gubbala S."/>
            <person name="Hirani K."/>
            <person name="Jayaseelan J.C."/>
            <person name="Lara F."/>
            <person name="Munidasa M."/>
            <person name="Palculict T."/>
            <person name="Patil S."/>
            <person name="Pu L.-L."/>
            <person name="Saada N."/>
            <person name="Tang L."/>
            <person name="Weissenberger G."/>
            <person name="Zhu Y."/>
            <person name="Hemphill L."/>
            <person name="Shang Y."/>
            <person name="Youmans B."/>
            <person name="Ayvaz T."/>
            <person name="Ross M."/>
            <person name="Santibanez J."/>
            <person name="Aqrawi P."/>
            <person name="Gross S."/>
            <person name="Joshi V."/>
            <person name="Fowler G."/>
            <person name="Nazareth L."/>
            <person name="Reid J."/>
            <person name="Worley K."/>
            <person name="Petrosino J."/>
            <person name="Highlander S."/>
            <person name="Gibbs R."/>
        </authorList>
    </citation>
    <scope>NUCLEOTIDE SEQUENCE [LARGE SCALE GENOMIC DNA]</scope>
    <source>
        <strain evidence="3 4">2681</strain>
    </source>
</reference>
<dbReference type="InterPro" id="IPR036264">
    <property type="entry name" value="Bact_exopeptidase_dim_dom"/>
</dbReference>
<dbReference type="Proteomes" id="UP000005316">
    <property type="component" value="Unassembled WGS sequence"/>
</dbReference>
<feature type="binding site" evidence="1">
    <location>
        <position position="169"/>
    </location>
    <ligand>
        <name>Mn(2+)</name>
        <dbReference type="ChEBI" id="CHEBI:29035"/>
        <label>2</label>
    </ligand>
</feature>
<dbReference type="PANTHER" id="PTHR11014">
    <property type="entry name" value="PEPTIDASE M20 FAMILY MEMBER"/>
    <property type="match status" value="1"/>
</dbReference>
<name>F9DUT7_9BACL</name>
<dbReference type="Gene3D" id="3.40.630.10">
    <property type="entry name" value="Zn peptidases"/>
    <property type="match status" value="1"/>
</dbReference>
<dbReference type="PIRSF" id="PIRSF005962">
    <property type="entry name" value="Pept_M20D_amidohydro"/>
    <property type="match status" value="1"/>
</dbReference>
<dbReference type="SUPFAM" id="SSF55031">
    <property type="entry name" value="Bacterial exopeptidase dimerisation domain"/>
    <property type="match status" value="1"/>
</dbReference>
<evidence type="ECO:0000313" key="3">
    <source>
        <dbReference type="EMBL" id="EGQ24125.1"/>
    </source>
</evidence>
<dbReference type="GO" id="GO:0046872">
    <property type="term" value="F:metal ion binding"/>
    <property type="evidence" value="ECO:0007669"/>
    <property type="project" value="UniProtKB-KW"/>
</dbReference>
<dbReference type="Pfam" id="PF07687">
    <property type="entry name" value="M20_dimer"/>
    <property type="match status" value="1"/>
</dbReference>